<dbReference type="SMART" id="SM00388">
    <property type="entry name" value="HisKA"/>
    <property type="match status" value="1"/>
</dbReference>
<keyword evidence="8" id="KW-0472">Membrane</keyword>
<gene>
    <name evidence="10" type="ORF">HH303_13815</name>
</gene>
<evidence type="ECO:0000256" key="1">
    <source>
        <dbReference type="ARBA" id="ARBA00000085"/>
    </source>
</evidence>
<dbReference type="PANTHER" id="PTHR43711:SF1">
    <property type="entry name" value="HISTIDINE KINASE 1"/>
    <property type="match status" value="1"/>
</dbReference>
<feature type="domain" description="Histidine kinase" evidence="9">
    <location>
        <begin position="254"/>
        <end position="472"/>
    </location>
</feature>
<sequence>MGDLSRLDRKSPRPSADGLAVGEGHIRSMTKTRHRSEWLVAAVVLLIGMSVGSLLFMVQRIDVFSSSFRANYWVTAQTESDFLRLEQALKLYISGSPFTDYKDLRLRLDLFYSRLSVFLSEDSRELVELPGVEAYVQDLVSMADALDRITADPGFRNGPEAEIAVALLEEQWLPLHLWTRKIIHGELWMDERVSLLSDLHRLLWVNALFLIVSIVVIVGILIQLRRHRRLVDMERNARHDAEMAMKSRDRFLASMSHDLRTPLNAVVGFSDLLISEIRGPLPPAQADYIRDIQASGNHLLAMINDILDFSKLDARMRMPVWERCDLCDIVDRAVKFEEPGFIANGGRIRTRCDKRAFYVRTDGRLALQCLTNLISNAAKFSPADGTIDVTLDDIGRTIVVRITDEGPGLSLKEIEQAFEPFQQIGDPYKTKAGGTGLGLSICKTISNILDLRLELAPRADRTGLQVTLEFTKWTDDDRPSADMQGDKVEASLAS</sequence>
<keyword evidence="8" id="KW-0812">Transmembrane</keyword>
<keyword evidence="6" id="KW-0902">Two-component regulatory system</keyword>
<dbReference type="PROSITE" id="PS50109">
    <property type="entry name" value="HIS_KIN"/>
    <property type="match status" value="1"/>
</dbReference>
<keyword evidence="11" id="KW-1185">Reference proteome</keyword>
<comment type="catalytic activity">
    <reaction evidence="1">
        <text>ATP + protein L-histidine = ADP + protein N-phospho-L-histidine.</text>
        <dbReference type="EC" id="2.7.13.3"/>
    </reaction>
</comment>
<dbReference type="InterPro" id="IPR036890">
    <property type="entry name" value="HATPase_C_sf"/>
</dbReference>
<reference evidence="10 11" key="1">
    <citation type="submission" date="2020-04" db="EMBL/GenBank/DDBJ databases">
        <title>Rhodospirillaceae bacterium KN72 isolated from deep sea.</title>
        <authorList>
            <person name="Zhang D.-C."/>
        </authorList>
    </citation>
    <scope>NUCLEOTIDE SEQUENCE [LARGE SCALE GENOMIC DNA]</scope>
    <source>
        <strain evidence="10 11">KN72</strain>
    </source>
</reference>
<feature type="transmembrane region" description="Helical" evidence="8">
    <location>
        <begin position="38"/>
        <end position="58"/>
    </location>
</feature>
<proteinExistence type="predicted"/>
<name>A0A7Y0E1L3_9PROT</name>
<evidence type="ECO:0000313" key="11">
    <source>
        <dbReference type="Proteomes" id="UP000539372"/>
    </source>
</evidence>
<dbReference type="SUPFAM" id="SSF55874">
    <property type="entry name" value="ATPase domain of HSP90 chaperone/DNA topoisomerase II/histidine kinase"/>
    <property type="match status" value="1"/>
</dbReference>
<organism evidence="10 11">
    <name type="scientific">Pacificispira spongiicola</name>
    <dbReference type="NCBI Taxonomy" id="2729598"/>
    <lineage>
        <taxon>Bacteria</taxon>
        <taxon>Pseudomonadati</taxon>
        <taxon>Pseudomonadota</taxon>
        <taxon>Alphaproteobacteria</taxon>
        <taxon>Rhodospirillales</taxon>
        <taxon>Rhodospirillaceae</taxon>
        <taxon>Pacificispira</taxon>
    </lineage>
</organism>
<dbReference type="CDD" id="cd00075">
    <property type="entry name" value="HATPase"/>
    <property type="match status" value="1"/>
</dbReference>
<feature type="region of interest" description="Disordered" evidence="7">
    <location>
        <begin position="1"/>
        <end position="20"/>
    </location>
</feature>
<evidence type="ECO:0000259" key="9">
    <source>
        <dbReference type="PROSITE" id="PS50109"/>
    </source>
</evidence>
<dbReference type="InterPro" id="IPR004358">
    <property type="entry name" value="Sig_transdc_His_kin-like_C"/>
</dbReference>
<evidence type="ECO:0000256" key="8">
    <source>
        <dbReference type="SAM" id="Phobius"/>
    </source>
</evidence>
<dbReference type="Gene3D" id="1.10.287.130">
    <property type="match status" value="1"/>
</dbReference>
<dbReference type="Pfam" id="PF02518">
    <property type="entry name" value="HATPase_c"/>
    <property type="match status" value="1"/>
</dbReference>
<keyword evidence="4" id="KW-0808">Transferase</keyword>
<dbReference type="PRINTS" id="PR00344">
    <property type="entry name" value="BCTRLSENSOR"/>
</dbReference>
<evidence type="ECO:0000256" key="6">
    <source>
        <dbReference type="ARBA" id="ARBA00023012"/>
    </source>
</evidence>
<dbReference type="EC" id="2.7.13.3" evidence="2"/>
<dbReference type="InterPro" id="IPR003594">
    <property type="entry name" value="HATPase_dom"/>
</dbReference>
<evidence type="ECO:0000256" key="4">
    <source>
        <dbReference type="ARBA" id="ARBA00022679"/>
    </source>
</evidence>
<accession>A0A7Y0E1L3</accession>
<dbReference type="PANTHER" id="PTHR43711">
    <property type="entry name" value="TWO-COMPONENT HISTIDINE KINASE"/>
    <property type="match status" value="1"/>
</dbReference>
<dbReference type="SMART" id="SM00387">
    <property type="entry name" value="HATPase_c"/>
    <property type="match status" value="1"/>
</dbReference>
<evidence type="ECO:0000256" key="3">
    <source>
        <dbReference type="ARBA" id="ARBA00022553"/>
    </source>
</evidence>
<dbReference type="SUPFAM" id="SSF47384">
    <property type="entry name" value="Homodimeric domain of signal transducing histidine kinase"/>
    <property type="match status" value="1"/>
</dbReference>
<feature type="transmembrane region" description="Helical" evidence="8">
    <location>
        <begin position="202"/>
        <end position="224"/>
    </location>
</feature>
<dbReference type="Pfam" id="PF00512">
    <property type="entry name" value="HisKA"/>
    <property type="match status" value="1"/>
</dbReference>
<feature type="region of interest" description="Disordered" evidence="7">
    <location>
        <begin position="475"/>
        <end position="494"/>
    </location>
</feature>
<dbReference type="EMBL" id="JABBNT010000004">
    <property type="protein sequence ID" value="NMM45567.1"/>
    <property type="molecule type" value="Genomic_DNA"/>
</dbReference>
<protein>
    <recommendedName>
        <fullName evidence="2">histidine kinase</fullName>
        <ecNumber evidence="2">2.7.13.3</ecNumber>
    </recommendedName>
</protein>
<comment type="caution">
    <text evidence="10">The sequence shown here is derived from an EMBL/GenBank/DDBJ whole genome shotgun (WGS) entry which is preliminary data.</text>
</comment>
<dbReference type="AlphaFoldDB" id="A0A7Y0E1L3"/>
<keyword evidence="3" id="KW-0597">Phosphoprotein</keyword>
<evidence type="ECO:0000313" key="10">
    <source>
        <dbReference type="EMBL" id="NMM45567.1"/>
    </source>
</evidence>
<dbReference type="InterPro" id="IPR003661">
    <property type="entry name" value="HisK_dim/P_dom"/>
</dbReference>
<keyword evidence="5 10" id="KW-0418">Kinase</keyword>
<dbReference type="InterPro" id="IPR005467">
    <property type="entry name" value="His_kinase_dom"/>
</dbReference>
<feature type="compositionally biased region" description="Basic and acidic residues" evidence="7">
    <location>
        <begin position="1"/>
        <end position="11"/>
    </location>
</feature>
<evidence type="ECO:0000256" key="7">
    <source>
        <dbReference type="SAM" id="MobiDB-lite"/>
    </source>
</evidence>
<dbReference type="InterPro" id="IPR036097">
    <property type="entry name" value="HisK_dim/P_sf"/>
</dbReference>
<dbReference type="Proteomes" id="UP000539372">
    <property type="component" value="Unassembled WGS sequence"/>
</dbReference>
<evidence type="ECO:0000256" key="5">
    <source>
        <dbReference type="ARBA" id="ARBA00022777"/>
    </source>
</evidence>
<dbReference type="GO" id="GO:0000155">
    <property type="term" value="F:phosphorelay sensor kinase activity"/>
    <property type="evidence" value="ECO:0007669"/>
    <property type="project" value="InterPro"/>
</dbReference>
<evidence type="ECO:0000256" key="2">
    <source>
        <dbReference type="ARBA" id="ARBA00012438"/>
    </source>
</evidence>
<dbReference type="InterPro" id="IPR050736">
    <property type="entry name" value="Sensor_HK_Regulatory"/>
</dbReference>
<dbReference type="Gene3D" id="3.30.565.10">
    <property type="entry name" value="Histidine kinase-like ATPase, C-terminal domain"/>
    <property type="match status" value="1"/>
</dbReference>
<dbReference type="CDD" id="cd00082">
    <property type="entry name" value="HisKA"/>
    <property type="match status" value="1"/>
</dbReference>
<keyword evidence="8" id="KW-1133">Transmembrane helix</keyword>